<evidence type="ECO:0000256" key="1">
    <source>
        <dbReference type="SAM" id="Phobius"/>
    </source>
</evidence>
<dbReference type="EMBL" id="JAIXMP010000025">
    <property type="protein sequence ID" value="KAI9253934.1"/>
    <property type="molecule type" value="Genomic_DNA"/>
</dbReference>
<evidence type="ECO:0000313" key="3">
    <source>
        <dbReference type="Proteomes" id="UP001209540"/>
    </source>
</evidence>
<reference evidence="2" key="1">
    <citation type="journal article" date="2022" name="IScience">
        <title>Evolution of zygomycete secretomes and the origins of terrestrial fungal ecologies.</title>
        <authorList>
            <person name="Chang Y."/>
            <person name="Wang Y."/>
            <person name="Mondo S."/>
            <person name="Ahrendt S."/>
            <person name="Andreopoulos W."/>
            <person name="Barry K."/>
            <person name="Beard J."/>
            <person name="Benny G.L."/>
            <person name="Blankenship S."/>
            <person name="Bonito G."/>
            <person name="Cuomo C."/>
            <person name="Desiro A."/>
            <person name="Gervers K.A."/>
            <person name="Hundley H."/>
            <person name="Kuo A."/>
            <person name="LaButti K."/>
            <person name="Lang B.F."/>
            <person name="Lipzen A."/>
            <person name="O'Donnell K."/>
            <person name="Pangilinan J."/>
            <person name="Reynolds N."/>
            <person name="Sandor L."/>
            <person name="Smith M.E."/>
            <person name="Tsang A."/>
            <person name="Grigoriev I.V."/>
            <person name="Stajich J.E."/>
            <person name="Spatafora J.W."/>
        </authorList>
    </citation>
    <scope>NUCLEOTIDE SEQUENCE</scope>
    <source>
        <strain evidence="2">RSA 2281</strain>
    </source>
</reference>
<dbReference type="AlphaFoldDB" id="A0AAD5JTT6"/>
<keyword evidence="1" id="KW-0812">Transmembrane</keyword>
<dbReference type="Proteomes" id="UP001209540">
    <property type="component" value="Unassembled WGS sequence"/>
</dbReference>
<feature type="transmembrane region" description="Helical" evidence="1">
    <location>
        <begin position="20"/>
        <end position="39"/>
    </location>
</feature>
<sequence length="162" mass="19352">MHCIRRSIKGNTQYQCRLYLALIAIFYFNLLLWNIQGLFEGLRFCSKDQIDQDTKGIPNVMNNNKKYDLPTYLDIVSHPTFLLQYHTMVAQIDHSGDDKKGYLNFLDQIKIRCKYPVTQSNPVFCKFGTPWKVMHITRFRNVWEHISWHFYDHNSMNLLQEV</sequence>
<reference evidence="2" key="2">
    <citation type="submission" date="2023-02" db="EMBL/GenBank/DDBJ databases">
        <authorList>
            <consortium name="DOE Joint Genome Institute"/>
            <person name="Mondo S.J."/>
            <person name="Chang Y."/>
            <person name="Wang Y."/>
            <person name="Ahrendt S."/>
            <person name="Andreopoulos W."/>
            <person name="Barry K."/>
            <person name="Beard J."/>
            <person name="Benny G.L."/>
            <person name="Blankenship S."/>
            <person name="Bonito G."/>
            <person name="Cuomo C."/>
            <person name="Desiro A."/>
            <person name="Gervers K.A."/>
            <person name="Hundley H."/>
            <person name="Kuo A."/>
            <person name="LaButti K."/>
            <person name="Lang B.F."/>
            <person name="Lipzen A."/>
            <person name="O'Donnell K."/>
            <person name="Pangilinan J."/>
            <person name="Reynolds N."/>
            <person name="Sandor L."/>
            <person name="Smith M.W."/>
            <person name="Tsang A."/>
            <person name="Grigoriev I.V."/>
            <person name="Stajich J.E."/>
            <person name="Spatafora J.W."/>
        </authorList>
    </citation>
    <scope>NUCLEOTIDE SEQUENCE</scope>
    <source>
        <strain evidence="2">RSA 2281</strain>
    </source>
</reference>
<organism evidence="2 3">
    <name type="scientific">Phascolomyces articulosus</name>
    <dbReference type="NCBI Taxonomy" id="60185"/>
    <lineage>
        <taxon>Eukaryota</taxon>
        <taxon>Fungi</taxon>
        <taxon>Fungi incertae sedis</taxon>
        <taxon>Mucoromycota</taxon>
        <taxon>Mucoromycotina</taxon>
        <taxon>Mucoromycetes</taxon>
        <taxon>Mucorales</taxon>
        <taxon>Lichtheimiaceae</taxon>
        <taxon>Phascolomyces</taxon>
    </lineage>
</organism>
<keyword evidence="1" id="KW-1133">Transmembrane helix</keyword>
<name>A0AAD5JTT6_9FUNG</name>
<comment type="caution">
    <text evidence="2">The sequence shown here is derived from an EMBL/GenBank/DDBJ whole genome shotgun (WGS) entry which is preliminary data.</text>
</comment>
<proteinExistence type="predicted"/>
<keyword evidence="1" id="KW-0472">Membrane</keyword>
<evidence type="ECO:0000313" key="2">
    <source>
        <dbReference type="EMBL" id="KAI9253934.1"/>
    </source>
</evidence>
<keyword evidence="3" id="KW-1185">Reference proteome</keyword>
<gene>
    <name evidence="2" type="ORF">BDA99DRAFT_587103</name>
</gene>
<protein>
    <submittedName>
        <fullName evidence="2">Uncharacterized protein</fullName>
    </submittedName>
</protein>
<accession>A0AAD5JTT6</accession>